<evidence type="ECO:0000313" key="7">
    <source>
        <dbReference type="Proteomes" id="UP001489004"/>
    </source>
</evidence>
<feature type="compositionally biased region" description="Polar residues" evidence="4">
    <location>
        <begin position="388"/>
        <end position="398"/>
    </location>
</feature>
<keyword evidence="3" id="KW-0067">ATP-binding</keyword>
<dbReference type="Gene3D" id="3.40.50.300">
    <property type="entry name" value="P-loop containing nucleotide triphosphate hydrolases"/>
    <property type="match status" value="2"/>
</dbReference>
<gene>
    <name evidence="6" type="ORF">WJX72_002628</name>
</gene>
<feature type="region of interest" description="Disordered" evidence="4">
    <location>
        <begin position="387"/>
        <end position="406"/>
    </location>
</feature>
<reference evidence="6 7" key="1">
    <citation type="journal article" date="2024" name="Nat. Commun.">
        <title>Phylogenomics reveals the evolutionary origins of lichenization in chlorophyte algae.</title>
        <authorList>
            <person name="Puginier C."/>
            <person name="Libourel C."/>
            <person name="Otte J."/>
            <person name="Skaloud P."/>
            <person name="Haon M."/>
            <person name="Grisel S."/>
            <person name="Petersen M."/>
            <person name="Berrin J.G."/>
            <person name="Delaux P.M."/>
            <person name="Dal Grande F."/>
            <person name="Keller J."/>
        </authorList>
    </citation>
    <scope>NUCLEOTIDE SEQUENCE [LARGE SCALE GENOMIC DNA]</scope>
    <source>
        <strain evidence="6 7">SAG 2043</strain>
    </source>
</reference>
<dbReference type="SMART" id="SM00382">
    <property type="entry name" value="AAA"/>
    <property type="match status" value="1"/>
</dbReference>
<dbReference type="PANTHER" id="PTHR19211">
    <property type="entry name" value="ATP-BINDING TRANSPORT PROTEIN-RELATED"/>
    <property type="match status" value="1"/>
</dbReference>
<dbReference type="SUPFAM" id="SSF52540">
    <property type="entry name" value="P-loop containing nucleoside triphosphate hydrolases"/>
    <property type="match status" value="2"/>
</dbReference>
<keyword evidence="2" id="KW-0547">Nucleotide-binding</keyword>
<evidence type="ECO:0000256" key="2">
    <source>
        <dbReference type="ARBA" id="ARBA00022741"/>
    </source>
</evidence>
<accession>A0AAW1Q8D7</accession>
<dbReference type="PROSITE" id="PS50893">
    <property type="entry name" value="ABC_TRANSPORTER_2"/>
    <property type="match status" value="1"/>
</dbReference>
<name>A0AAW1Q8D7_9CHLO</name>
<dbReference type="GO" id="GO:0016887">
    <property type="term" value="F:ATP hydrolysis activity"/>
    <property type="evidence" value="ECO:0007669"/>
    <property type="project" value="InterPro"/>
</dbReference>
<dbReference type="InterPro" id="IPR003593">
    <property type="entry name" value="AAA+_ATPase"/>
</dbReference>
<dbReference type="AlphaFoldDB" id="A0AAW1Q8D7"/>
<sequence length="572" mass="63197">MGRVVSRWSRLDIKSSCRVVVPALLVQAQKEQGMAIVATSQQSRFYTETQDASTLDIDLKQINLSVGDRDLLTDAHLKLFSGVHYGLIGTNGIGKSSLLKALGHGILVGIPKYLRILYVDQLETTDEQQSVLDIVLRSDKAAVRTQHDVKVLQTALEDGCPEVVVKGLRQVKYQRLLDEMQDAQETATRRSGARGFDARKQLVDAESKVAQAEVDLKAPFDAREAATAVTSAQEMLDDLFMQLSIHDPGEAEAKARRILKGLGFKQAQHSELLSKLSGGWRIRVALAQALFVEPELLLLDEPTNHLDLPAILWLQSYLKTLEGTTLVVVSHDRAFLNATVEQIIVFRQGQLTYFMGNYDEYAEAKAEKELFTARAAESVEKKRAHIQASIQKGQQQAKKSGDDKKLGMVASRKKKLERLGMEKNEQGHRFRINKDRAGYHDSVRDVVEVERPEPPITFNFPPPEPLRHQGPLLAMEQVSFSYSPVPVGKAPTVQNITLNIPPAAHIGLVGRNGSGKSTLIKLVAGSEAPSTGTITRHPQARVGVFTQHQVEELKRSGDASALAHFLRLFPGV</sequence>
<dbReference type="CDD" id="cd03221">
    <property type="entry name" value="ABCF_EF-3"/>
    <property type="match status" value="1"/>
</dbReference>
<dbReference type="InterPro" id="IPR032781">
    <property type="entry name" value="ABC_tran_Xtn"/>
</dbReference>
<evidence type="ECO:0000259" key="5">
    <source>
        <dbReference type="PROSITE" id="PS50893"/>
    </source>
</evidence>
<dbReference type="Pfam" id="PF00005">
    <property type="entry name" value="ABC_tran"/>
    <property type="match status" value="2"/>
</dbReference>
<keyword evidence="1" id="KW-0677">Repeat</keyword>
<evidence type="ECO:0000256" key="3">
    <source>
        <dbReference type="ARBA" id="ARBA00022840"/>
    </source>
</evidence>
<keyword evidence="7" id="KW-1185">Reference proteome</keyword>
<evidence type="ECO:0000256" key="4">
    <source>
        <dbReference type="SAM" id="MobiDB-lite"/>
    </source>
</evidence>
<evidence type="ECO:0000313" key="6">
    <source>
        <dbReference type="EMBL" id="KAK9816604.1"/>
    </source>
</evidence>
<dbReference type="Pfam" id="PF12848">
    <property type="entry name" value="ABC_tran_Xtn"/>
    <property type="match status" value="1"/>
</dbReference>
<dbReference type="InterPro" id="IPR027417">
    <property type="entry name" value="P-loop_NTPase"/>
</dbReference>
<comment type="caution">
    <text evidence="6">The sequence shown here is derived from an EMBL/GenBank/DDBJ whole genome shotgun (WGS) entry which is preliminary data.</text>
</comment>
<proteinExistence type="predicted"/>
<dbReference type="GO" id="GO:0005524">
    <property type="term" value="F:ATP binding"/>
    <property type="evidence" value="ECO:0007669"/>
    <property type="project" value="UniProtKB-KW"/>
</dbReference>
<feature type="domain" description="ABC transporter" evidence="5">
    <location>
        <begin position="57"/>
        <end position="373"/>
    </location>
</feature>
<protein>
    <recommendedName>
        <fullName evidence="5">ABC transporter domain-containing protein</fullName>
    </recommendedName>
</protein>
<organism evidence="6 7">
    <name type="scientific">[Myrmecia] bisecta</name>
    <dbReference type="NCBI Taxonomy" id="41462"/>
    <lineage>
        <taxon>Eukaryota</taxon>
        <taxon>Viridiplantae</taxon>
        <taxon>Chlorophyta</taxon>
        <taxon>core chlorophytes</taxon>
        <taxon>Trebouxiophyceae</taxon>
        <taxon>Trebouxiales</taxon>
        <taxon>Trebouxiaceae</taxon>
        <taxon>Myrmecia</taxon>
    </lineage>
</organism>
<evidence type="ECO:0000256" key="1">
    <source>
        <dbReference type="ARBA" id="ARBA00022737"/>
    </source>
</evidence>
<dbReference type="InterPro" id="IPR003439">
    <property type="entry name" value="ABC_transporter-like_ATP-bd"/>
</dbReference>
<dbReference type="PANTHER" id="PTHR19211:SF129">
    <property type="entry name" value="ABC TRANSPORTER ATP-BINDING PROTEIN"/>
    <property type="match status" value="1"/>
</dbReference>
<dbReference type="InterPro" id="IPR050611">
    <property type="entry name" value="ABCF"/>
</dbReference>
<dbReference type="Proteomes" id="UP001489004">
    <property type="component" value="Unassembled WGS sequence"/>
</dbReference>
<dbReference type="EMBL" id="JALJOR010000005">
    <property type="protein sequence ID" value="KAK9816604.1"/>
    <property type="molecule type" value="Genomic_DNA"/>
</dbReference>